<reference evidence="4" key="2">
    <citation type="journal article" date="2021" name="Sci. Rep.">
        <title>The distribution of antibiotic resistance genes in chicken gut microbiota commensals.</title>
        <authorList>
            <person name="Juricova H."/>
            <person name="Matiasovicova J."/>
            <person name="Kubasova T."/>
            <person name="Cejkova D."/>
            <person name="Rychlik I."/>
        </authorList>
    </citation>
    <scope>NUCLEOTIDE SEQUENCE</scope>
    <source>
        <strain evidence="4">An836</strain>
    </source>
</reference>
<sequence length="160" mass="17715">MIIVPIEPRWFDQKVRIHAHATKQTIAHHGAATPELTHERAVHMARRQYEQPDRLTMVALDGDGADGRVIGYSELRLSPSHDGGPGSAELTDLVVDEDYRRRGVGRALFDACSGMLGDGRLATRVHHANTSAIAFCQRLGFRDSGRCHDATSREFEMTLA</sequence>
<dbReference type="PANTHER" id="PTHR43877">
    <property type="entry name" value="AMINOALKYLPHOSPHONATE N-ACETYLTRANSFERASE-RELATED-RELATED"/>
    <property type="match status" value="1"/>
</dbReference>
<protein>
    <submittedName>
        <fullName evidence="4">GNAT family N-acetyltransferase</fullName>
    </submittedName>
</protein>
<evidence type="ECO:0000313" key="4">
    <source>
        <dbReference type="EMBL" id="MBM6699506.1"/>
    </source>
</evidence>
<dbReference type="Proteomes" id="UP000718821">
    <property type="component" value="Unassembled WGS sequence"/>
</dbReference>
<dbReference type="GO" id="GO:0016747">
    <property type="term" value="F:acyltransferase activity, transferring groups other than amino-acyl groups"/>
    <property type="evidence" value="ECO:0007669"/>
    <property type="project" value="InterPro"/>
</dbReference>
<keyword evidence="5" id="KW-1185">Reference proteome</keyword>
<dbReference type="Gene3D" id="3.40.630.30">
    <property type="match status" value="1"/>
</dbReference>
<dbReference type="AlphaFoldDB" id="A0A938WX78"/>
<accession>A0A938WX78</accession>
<dbReference type="CDD" id="cd04301">
    <property type="entry name" value="NAT_SF"/>
    <property type="match status" value="1"/>
</dbReference>
<proteinExistence type="predicted"/>
<evidence type="ECO:0000256" key="2">
    <source>
        <dbReference type="ARBA" id="ARBA00023315"/>
    </source>
</evidence>
<dbReference type="InterPro" id="IPR050832">
    <property type="entry name" value="Bact_Acetyltransf"/>
</dbReference>
<comment type="caution">
    <text evidence="4">The sequence shown here is derived from an EMBL/GenBank/DDBJ whole genome shotgun (WGS) entry which is preliminary data.</text>
</comment>
<feature type="domain" description="N-acetyltransferase" evidence="3">
    <location>
        <begin position="1"/>
        <end position="160"/>
    </location>
</feature>
<evidence type="ECO:0000256" key="1">
    <source>
        <dbReference type="ARBA" id="ARBA00022679"/>
    </source>
</evidence>
<organism evidence="4 5">
    <name type="scientific">Bifidobacterium pullorum subsp. saeculare</name>
    <dbReference type="NCBI Taxonomy" id="78257"/>
    <lineage>
        <taxon>Bacteria</taxon>
        <taxon>Bacillati</taxon>
        <taxon>Actinomycetota</taxon>
        <taxon>Actinomycetes</taxon>
        <taxon>Bifidobacteriales</taxon>
        <taxon>Bifidobacteriaceae</taxon>
        <taxon>Bifidobacterium</taxon>
    </lineage>
</organism>
<evidence type="ECO:0000313" key="5">
    <source>
        <dbReference type="Proteomes" id="UP000718821"/>
    </source>
</evidence>
<dbReference type="InterPro" id="IPR016181">
    <property type="entry name" value="Acyl_CoA_acyltransferase"/>
</dbReference>
<dbReference type="EMBL" id="JACLYU010000004">
    <property type="protein sequence ID" value="MBM6699506.1"/>
    <property type="molecule type" value="Genomic_DNA"/>
</dbReference>
<name>A0A938WX78_9BIFI</name>
<dbReference type="SUPFAM" id="SSF55729">
    <property type="entry name" value="Acyl-CoA N-acyltransferases (Nat)"/>
    <property type="match status" value="1"/>
</dbReference>
<dbReference type="Pfam" id="PF00583">
    <property type="entry name" value="Acetyltransf_1"/>
    <property type="match status" value="1"/>
</dbReference>
<keyword evidence="2" id="KW-0012">Acyltransferase</keyword>
<keyword evidence="1" id="KW-0808">Transferase</keyword>
<dbReference type="InterPro" id="IPR000182">
    <property type="entry name" value="GNAT_dom"/>
</dbReference>
<evidence type="ECO:0000259" key="3">
    <source>
        <dbReference type="PROSITE" id="PS51186"/>
    </source>
</evidence>
<reference evidence="4" key="1">
    <citation type="submission" date="2020-08" db="EMBL/GenBank/DDBJ databases">
        <authorList>
            <person name="Cejkova D."/>
            <person name="Kubasova T."/>
            <person name="Jahodarova E."/>
            <person name="Rychlik I."/>
        </authorList>
    </citation>
    <scope>NUCLEOTIDE SEQUENCE</scope>
    <source>
        <strain evidence="4">An836</strain>
    </source>
</reference>
<gene>
    <name evidence="4" type="ORF">H7U32_04065</name>
</gene>
<dbReference type="RefSeq" id="WP_204468308.1">
    <property type="nucleotide sequence ID" value="NZ_JACLYU010000004.1"/>
</dbReference>
<dbReference type="PROSITE" id="PS51186">
    <property type="entry name" value="GNAT"/>
    <property type="match status" value="1"/>
</dbReference>